<dbReference type="KEGG" id="pdj:D0907_20525"/>
<gene>
    <name evidence="1" type="ORF">D0907_20525</name>
</gene>
<accession>A0AAD0WEQ4</accession>
<evidence type="ECO:0000313" key="1">
    <source>
        <dbReference type="EMBL" id="AXV67717.1"/>
    </source>
</evidence>
<sequence>MIAEKIKQYCDESPFSKFSLKLIALLEGSKPNLTIDNVISILDNRQEFESFVIGLEPSKNKAELEKVLEYSEDFLSQLVSQVLTLLIKAKN</sequence>
<dbReference type="GeneID" id="99507865"/>
<geneLocation type="plasmid" evidence="1 2">
    <name>unnamed2</name>
</geneLocation>
<reference evidence="1 2" key="1">
    <citation type="submission" date="2018-08" db="EMBL/GenBank/DDBJ databases">
        <title>Draft genome sequence of Pseudoalteromonas donghaensis HJ51.</title>
        <authorList>
            <person name="Oh J."/>
            <person name="Roh D."/>
        </authorList>
    </citation>
    <scope>NUCLEOTIDE SEQUENCE [LARGE SCALE GENOMIC DNA]</scope>
    <source>
        <strain evidence="1 2">HJ51</strain>
        <plasmid evidence="1 2">unnamed2</plasmid>
    </source>
</reference>
<dbReference type="Proteomes" id="UP000264605">
    <property type="component" value="Plasmid unnamed2"/>
</dbReference>
<organism evidence="1 2">
    <name type="scientific">Pseudoalteromonas lipolytica</name>
    <dbReference type="NCBI Taxonomy" id="570156"/>
    <lineage>
        <taxon>Bacteria</taxon>
        <taxon>Pseudomonadati</taxon>
        <taxon>Pseudomonadota</taxon>
        <taxon>Gammaproteobacteria</taxon>
        <taxon>Alteromonadales</taxon>
        <taxon>Pseudoalteromonadaceae</taxon>
        <taxon>Pseudoalteromonas</taxon>
    </lineage>
</organism>
<dbReference type="RefSeq" id="WP_118845543.1">
    <property type="nucleotide sequence ID" value="NZ_CP032092.1"/>
</dbReference>
<name>A0AAD0WEQ4_9GAMM</name>
<dbReference type="EMBL" id="CP032092">
    <property type="protein sequence ID" value="AXV67717.1"/>
    <property type="molecule type" value="Genomic_DNA"/>
</dbReference>
<protein>
    <submittedName>
        <fullName evidence="1">Uncharacterized protein</fullName>
    </submittedName>
</protein>
<dbReference type="AlphaFoldDB" id="A0AAD0WEQ4"/>
<keyword evidence="1" id="KW-0614">Plasmid</keyword>
<evidence type="ECO:0000313" key="2">
    <source>
        <dbReference type="Proteomes" id="UP000264605"/>
    </source>
</evidence>
<proteinExistence type="predicted"/>